<proteinExistence type="predicted"/>
<evidence type="ECO:0000313" key="1">
    <source>
        <dbReference type="EMBL" id="QIM10055.1"/>
    </source>
</evidence>
<sequence length="63" mass="7194">MSSGFFHLSPYRTTLRQTKAIPANKLVKNVNRKANLGKFGRYMIAIPNKLSIFAAQTRQKQKL</sequence>
<dbReference type="EMBL" id="MN990733">
    <property type="protein sequence ID" value="QIM10055.1"/>
    <property type="molecule type" value="Genomic_DNA"/>
</dbReference>
<reference evidence="1" key="1">
    <citation type="journal article" date="2020" name="J. ISSAAS">
        <title>Lactobacilli and other gastrointestinal microbiota of Peromyscus leucopus, reservoir host for agents of Lyme disease and other zoonoses in North America.</title>
        <authorList>
            <person name="Milovic A."/>
            <person name="Bassam K."/>
            <person name="Shao H."/>
            <person name="Chatzistamou I."/>
            <person name="Tufts D.M."/>
            <person name="Diuk-Wasser M."/>
            <person name="Barbour A.G."/>
        </authorList>
    </citation>
    <scope>NUCLEOTIDE SEQUENCE</scope>
    <source>
        <strain evidence="1">LL70</strain>
    </source>
</reference>
<gene>
    <name evidence="1" type="ORF">Prevot485_1540</name>
</gene>
<organism evidence="1">
    <name type="scientific">uncultured Prevotella sp</name>
    <dbReference type="NCBI Taxonomy" id="159272"/>
    <lineage>
        <taxon>Bacteria</taxon>
        <taxon>Pseudomonadati</taxon>
        <taxon>Bacteroidota</taxon>
        <taxon>Bacteroidia</taxon>
        <taxon>Bacteroidales</taxon>
        <taxon>Prevotellaceae</taxon>
        <taxon>Prevotella</taxon>
        <taxon>environmental samples</taxon>
    </lineage>
</organism>
<accession>A0A6G8F147</accession>
<dbReference type="AlphaFoldDB" id="A0A6G8F147"/>
<protein>
    <submittedName>
        <fullName evidence="1">Uncharacterized protein</fullName>
    </submittedName>
</protein>
<name>A0A6G8F147_9BACT</name>